<dbReference type="PROSITE" id="PS50267">
    <property type="entry name" value="NA_NEUROTRAN_SYMP_3"/>
    <property type="match status" value="1"/>
</dbReference>
<dbReference type="EMBL" id="SMFX01000001">
    <property type="protein sequence ID" value="TCK18695.1"/>
    <property type="molecule type" value="Genomic_DNA"/>
</dbReference>
<evidence type="ECO:0000256" key="2">
    <source>
        <dbReference type="ARBA" id="ARBA00022448"/>
    </source>
</evidence>
<dbReference type="PANTHER" id="PTHR42948">
    <property type="entry name" value="TRANSPORTER"/>
    <property type="match status" value="1"/>
</dbReference>
<dbReference type="PRINTS" id="PR00176">
    <property type="entry name" value="NANEUSMPORT"/>
</dbReference>
<protein>
    <recommendedName>
        <fullName evidence="6">Transporter</fullName>
    </recommendedName>
</protein>
<evidence type="ECO:0000313" key="8">
    <source>
        <dbReference type="EMBL" id="TCK18695.1"/>
    </source>
</evidence>
<dbReference type="InterPro" id="IPR000175">
    <property type="entry name" value="Na/ntran_symport"/>
</dbReference>
<dbReference type="Pfam" id="PF00209">
    <property type="entry name" value="SNF"/>
    <property type="match status" value="2"/>
</dbReference>
<dbReference type="GO" id="GO:0015293">
    <property type="term" value="F:symporter activity"/>
    <property type="evidence" value="ECO:0007669"/>
    <property type="project" value="UniProtKB-KW"/>
</dbReference>
<dbReference type="AlphaFoldDB" id="A0A4R1HEF5"/>
<dbReference type="NCBIfam" id="NF037979">
    <property type="entry name" value="Na_transp"/>
    <property type="match status" value="1"/>
</dbReference>
<reference evidence="8 9" key="1">
    <citation type="submission" date="2019-03" db="EMBL/GenBank/DDBJ databases">
        <title>Genomic Encyclopedia of Type Strains, Phase IV (KMG-IV): sequencing the most valuable type-strain genomes for metagenomic binning, comparative biology and taxonomic classification.</title>
        <authorList>
            <person name="Goeker M."/>
        </authorList>
    </citation>
    <scope>NUCLEOTIDE SEQUENCE [LARGE SCALE GENOMIC DNA]</scope>
    <source>
        <strain evidence="8 9">DSM 19610</strain>
    </source>
</reference>
<dbReference type="PROSITE" id="PS00610">
    <property type="entry name" value="NA_NEUROTRAN_SYMP_1"/>
    <property type="match status" value="1"/>
</dbReference>
<feature type="transmembrane region" description="Helical" evidence="7">
    <location>
        <begin position="436"/>
        <end position="460"/>
    </location>
</feature>
<feature type="transmembrane region" description="Helical" evidence="7">
    <location>
        <begin position="392"/>
        <end position="416"/>
    </location>
</feature>
<feature type="transmembrane region" description="Helical" evidence="7">
    <location>
        <begin position="96"/>
        <end position="124"/>
    </location>
</feature>
<organism evidence="8 9">
    <name type="scientific">Thiogranum longum</name>
    <dbReference type="NCBI Taxonomy" id="1537524"/>
    <lineage>
        <taxon>Bacteria</taxon>
        <taxon>Pseudomonadati</taxon>
        <taxon>Pseudomonadota</taxon>
        <taxon>Gammaproteobacteria</taxon>
        <taxon>Chromatiales</taxon>
        <taxon>Ectothiorhodospiraceae</taxon>
        <taxon>Thiogranum</taxon>
    </lineage>
</organism>
<dbReference type="InterPro" id="IPR047218">
    <property type="entry name" value="YocR/YhdH-like"/>
</dbReference>
<evidence type="ECO:0000256" key="4">
    <source>
        <dbReference type="ARBA" id="ARBA00022989"/>
    </source>
</evidence>
<keyword evidence="6" id="KW-0769">Symport</keyword>
<evidence type="ECO:0000256" key="1">
    <source>
        <dbReference type="ARBA" id="ARBA00004141"/>
    </source>
</evidence>
<comment type="caution">
    <text evidence="8">The sequence shown here is derived from an EMBL/GenBank/DDBJ whole genome shotgun (WGS) entry which is preliminary data.</text>
</comment>
<dbReference type="CDD" id="cd10336">
    <property type="entry name" value="SLC6sbd_Tyt1-Like"/>
    <property type="match status" value="1"/>
</dbReference>
<feature type="transmembrane region" description="Helical" evidence="7">
    <location>
        <begin position="352"/>
        <end position="372"/>
    </location>
</feature>
<keyword evidence="2 6" id="KW-0813">Transport</keyword>
<dbReference type="RefSeq" id="WP_132972724.1">
    <property type="nucleotide sequence ID" value="NZ_SMFX01000001.1"/>
</dbReference>
<feature type="transmembrane region" description="Helical" evidence="7">
    <location>
        <begin position="260"/>
        <end position="282"/>
    </location>
</feature>
<evidence type="ECO:0000256" key="3">
    <source>
        <dbReference type="ARBA" id="ARBA00022692"/>
    </source>
</evidence>
<feature type="transmembrane region" description="Helical" evidence="7">
    <location>
        <begin position="182"/>
        <end position="204"/>
    </location>
</feature>
<sequence length="469" mass="50626">MTPPRKSIHGSWSSRLAFVLAATGSAVGLGNIWKFPYIAGEHGGGAFVLVYLACIALIGIPIMMAEVMLGRRGRQSPINTMRALAAEANANHAWRWVGWAGVAAGFLILSYYSVIAGWALAYVFRSMAGAFSGATAEGVGSIFIQLTEDPERLLAWHTIFMVMTMIVVARGVKSGLEQAVRFLVPSLFVLLIMLDGYAMASGAFDEGLRFLFTPDFSKIDANGVLIAMGHAFFTLSLGMGAIMVYGSYLPERASIARTSITIALLDTLVALLAGMAIFPLVFSNGLEPGVGPGLIFQTLPIAFGHMTGGVVFGTLFFVLLVFAAWTSAISLIEPAVAWLVENKGVTRVHASVYAGAATWGVGLLTILSFNRWADFHPLSFISIFEKSTIFDLLDYLTANIMLPLGGLAIAIFSAWVMRREDTVQELDMGDGPAYRLWHFLVRYVTPVAVIIVFLNVTGLVDFSHLFRAG</sequence>
<comment type="subcellular location">
    <subcellularLocation>
        <location evidence="1">Membrane</location>
        <topology evidence="1">Multi-pass membrane protein</topology>
    </subcellularLocation>
</comment>
<keyword evidence="4 7" id="KW-1133">Transmembrane helix</keyword>
<dbReference type="GO" id="GO:0016020">
    <property type="term" value="C:membrane"/>
    <property type="evidence" value="ECO:0007669"/>
    <property type="project" value="UniProtKB-SubCell"/>
</dbReference>
<feature type="transmembrane region" description="Helical" evidence="7">
    <location>
        <begin position="224"/>
        <end position="248"/>
    </location>
</feature>
<dbReference type="OrthoDB" id="9762833at2"/>
<evidence type="ECO:0000256" key="5">
    <source>
        <dbReference type="ARBA" id="ARBA00023136"/>
    </source>
</evidence>
<proteinExistence type="inferred from homology"/>
<dbReference type="Proteomes" id="UP000295707">
    <property type="component" value="Unassembled WGS sequence"/>
</dbReference>
<dbReference type="PANTHER" id="PTHR42948:SF1">
    <property type="entry name" value="TRANSPORTER"/>
    <property type="match status" value="1"/>
</dbReference>
<name>A0A4R1HEF5_9GAMM</name>
<keyword evidence="5 7" id="KW-0472">Membrane</keyword>
<keyword evidence="3 6" id="KW-0812">Transmembrane</keyword>
<feature type="transmembrane region" description="Helical" evidence="7">
    <location>
        <begin position="153"/>
        <end position="170"/>
    </location>
</feature>
<comment type="similarity">
    <text evidence="6">Belongs to the sodium:neurotransmitter symporter (SNF) (TC 2.A.22) family.</text>
</comment>
<evidence type="ECO:0000313" key="9">
    <source>
        <dbReference type="Proteomes" id="UP000295707"/>
    </source>
</evidence>
<feature type="transmembrane region" description="Helical" evidence="7">
    <location>
        <begin position="12"/>
        <end position="33"/>
    </location>
</feature>
<feature type="transmembrane region" description="Helical" evidence="7">
    <location>
        <begin position="294"/>
        <end position="312"/>
    </location>
</feature>
<dbReference type="SUPFAM" id="SSF161070">
    <property type="entry name" value="SNF-like"/>
    <property type="match status" value="1"/>
</dbReference>
<feature type="transmembrane region" description="Helical" evidence="7">
    <location>
        <begin position="45"/>
        <end position="65"/>
    </location>
</feature>
<accession>A0A4R1HEF5</accession>
<keyword evidence="9" id="KW-1185">Reference proteome</keyword>
<gene>
    <name evidence="8" type="ORF">DFR30_1978</name>
</gene>
<dbReference type="InterPro" id="IPR037272">
    <property type="entry name" value="SNS_sf"/>
</dbReference>
<evidence type="ECO:0000256" key="7">
    <source>
        <dbReference type="SAM" id="Phobius"/>
    </source>
</evidence>
<evidence type="ECO:0000256" key="6">
    <source>
        <dbReference type="RuleBase" id="RU003732"/>
    </source>
</evidence>